<dbReference type="AlphaFoldDB" id="W2TT86"/>
<dbReference type="Proteomes" id="UP000053676">
    <property type="component" value="Unassembled WGS sequence"/>
</dbReference>
<evidence type="ECO:0000256" key="1">
    <source>
        <dbReference type="SAM" id="MobiDB-lite"/>
    </source>
</evidence>
<name>W2TT86_NECAM</name>
<dbReference type="EMBL" id="KI657981">
    <property type="protein sequence ID" value="ETN84252.1"/>
    <property type="molecule type" value="Genomic_DNA"/>
</dbReference>
<evidence type="ECO:0000313" key="2">
    <source>
        <dbReference type="EMBL" id="ETN84252.1"/>
    </source>
</evidence>
<organism evidence="2 3">
    <name type="scientific">Necator americanus</name>
    <name type="common">Human hookworm</name>
    <dbReference type="NCBI Taxonomy" id="51031"/>
    <lineage>
        <taxon>Eukaryota</taxon>
        <taxon>Metazoa</taxon>
        <taxon>Ecdysozoa</taxon>
        <taxon>Nematoda</taxon>
        <taxon>Chromadorea</taxon>
        <taxon>Rhabditida</taxon>
        <taxon>Rhabditina</taxon>
        <taxon>Rhabditomorpha</taxon>
        <taxon>Strongyloidea</taxon>
        <taxon>Ancylostomatidae</taxon>
        <taxon>Bunostominae</taxon>
        <taxon>Necator</taxon>
    </lineage>
</organism>
<evidence type="ECO:0000313" key="3">
    <source>
        <dbReference type="Proteomes" id="UP000053676"/>
    </source>
</evidence>
<feature type="region of interest" description="Disordered" evidence="1">
    <location>
        <begin position="51"/>
        <end position="71"/>
    </location>
</feature>
<keyword evidence="3" id="KW-1185">Reference proteome</keyword>
<reference evidence="3" key="1">
    <citation type="journal article" date="2014" name="Nat. Genet.">
        <title>Genome of the human hookworm Necator americanus.</title>
        <authorList>
            <person name="Tang Y.T."/>
            <person name="Gao X."/>
            <person name="Rosa B.A."/>
            <person name="Abubucker S."/>
            <person name="Hallsworth-Pepin K."/>
            <person name="Martin J."/>
            <person name="Tyagi R."/>
            <person name="Heizer E."/>
            <person name="Zhang X."/>
            <person name="Bhonagiri-Palsikar V."/>
            <person name="Minx P."/>
            <person name="Warren W.C."/>
            <person name="Wang Q."/>
            <person name="Zhan B."/>
            <person name="Hotez P.J."/>
            <person name="Sternberg P.W."/>
            <person name="Dougall A."/>
            <person name="Gaze S.T."/>
            <person name="Mulvenna J."/>
            <person name="Sotillo J."/>
            <person name="Ranganathan S."/>
            <person name="Rabelo E.M."/>
            <person name="Wilson R.K."/>
            <person name="Felgner P.L."/>
            <person name="Bethony J."/>
            <person name="Hawdon J.M."/>
            <person name="Gasser R.B."/>
            <person name="Loukas A."/>
            <person name="Mitreva M."/>
        </authorList>
    </citation>
    <scope>NUCLEOTIDE SEQUENCE [LARGE SCALE GENOMIC DNA]</scope>
</reference>
<sequence>MNVEPLNTTMNKRYAVSSVEGSPSRLPEGQPALLPLSSKRASFFALRLTGTQRGYSKSHTPSIGEQTHGTG</sequence>
<protein>
    <submittedName>
        <fullName evidence="2">Uncharacterized protein</fullName>
    </submittedName>
</protein>
<proteinExistence type="predicted"/>
<dbReference type="KEGG" id="nai:NECAME_17192"/>
<gene>
    <name evidence="2" type="ORF">NECAME_17192</name>
</gene>
<accession>W2TT86</accession>